<keyword evidence="2 5" id="KW-0812">Transmembrane</keyword>
<dbReference type="PROSITE" id="PS50928">
    <property type="entry name" value="ABC_TM1"/>
    <property type="match status" value="1"/>
</dbReference>
<dbReference type="CDD" id="cd06261">
    <property type="entry name" value="TM_PBP2"/>
    <property type="match status" value="1"/>
</dbReference>
<dbReference type="PANTHER" id="PTHR43632">
    <property type="entry name" value="PERMEASE COMPONENT OF TUNGSTATE ABC TRANSPORTER"/>
    <property type="match status" value="1"/>
</dbReference>
<gene>
    <name evidence="7" type="ORF">MNBD_ACTINO02-2207</name>
</gene>
<evidence type="ECO:0000256" key="2">
    <source>
        <dbReference type="ARBA" id="ARBA00022692"/>
    </source>
</evidence>
<keyword evidence="4 5" id="KW-0472">Membrane</keyword>
<dbReference type="Gene3D" id="1.10.3720.10">
    <property type="entry name" value="MetI-like"/>
    <property type="match status" value="1"/>
</dbReference>
<evidence type="ECO:0000256" key="4">
    <source>
        <dbReference type="ARBA" id="ARBA00023136"/>
    </source>
</evidence>
<dbReference type="PANTHER" id="PTHR43632:SF1">
    <property type="entry name" value="PERMEASE COMPONENT OF TUNGSTATE ABC TRANSPORTER"/>
    <property type="match status" value="1"/>
</dbReference>
<feature type="transmembrane region" description="Helical" evidence="5">
    <location>
        <begin position="203"/>
        <end position="225"/>
    </location>
</feature>
<comment type="subcellular location">
    <subcellularLocation>
        <location evidence="1">Membrane</location>
        <topology evidence="1">Multi-pass membrane protein</topology>
    </subcellularLocation>
</comment>
<protein>
    <submittedName>
        <fullName evidence="7">Tungstate ABC transporter, permease protein</fullName>
    </submittedName>
</protein>
<evidence type="ECO:0000256" key="3">
    <source>
        <dbReference type="ARBA" id="ARBA00022989"/>
    </source>
</evidence>
<evidence type="ECO:0000313" key="7">
    <source>
        <dbReference type="EMBL" id="VAW08211.1"/>
    </source>
</evidence>
<feature type="transmembrane region" description="Helical" evidence="5">
    <location>
        <begin position="98"/>
        <end position="123"/>
    </location>
</feature>
<feature type="transmembrane region" description="Helical" evidence="5">
    <location>
        <begin position="155"/>
        <end position="182"/>
    </location>
</feature>
<dbReference type="GO" id="GO:0055085">
    <property type="term" value="P:transmembrane transport"/>
    <property type="evidence" value="ECO:0007669"/>
    <property type="project" value="InterPro"/>
</dbReference>
<name>A0A3B0SPJ2_9ZZZZ</name>
<organism evidence="7">
    <name type="scientific">hydrothermal vent metagenome</name>
    <dbReference type="NCBI Taxonomy" id="652676"/>
    <lineage>
        <taxon>unclassified sequences</taxon>
        <taxon>metagenomes</taxon>
        <taxon>ecological metagenomes</taxon>
    </lineage>
</organism>
<feature type="domain" description="ABC transmembrane type-1" evidence="6">
    <location>
        <begin position="26"/>
        <end position="222"/>
    </location>
</feature>
<keyword evidence="3 5" id="KW-1133">Transmembrane helix</keyword>
<dbReference type="EMBL" id="UOEK01000448">
    <property type="protein sequence ID" value="VAW08211.1"/>
    <property type="molecule type" value="Genomic_DNA"/>
</dbReference>
<dbReference type="NCBIfam" id="NF038017">
    <property type="entry name" value="ABC_perm1"/>
    <property type="match status" value="1"/>
</dbReference>
<sequence>MDFLAEILRDALDYVGGSGAELVGVLARTIWIAIAATAGAIVMGVPLGVLLGRTRFRGRTLVMTLVNTAMALPPVLVGLVLLVLVWPTGPLGNLDILFTPIVMVIAQVLLATPIILGLTAAAVGALPAPAVEFVASMQVGVLTRFRVYVTEVWPQLLAAVATGFGRVIAEVGAVLLVGGNIAGETRVLTTAIVQETRQARFGAALALGAVLLLVALITNATLTWLQVKGERDG</sequence>
<proteinExistence type="predicted"/>
<dbReference type="InterPro" id="IPR049783">
    <property type="entry name" value="ABC_perm_TupB-like"/>
</dbReference>
<feature type="transmembrane region" description="Helical" evidence="5">
    <location>
        <begin position="64"/>
        <end position="86"/>
    </location>
</feature>
<dbReference type="GO" id="GO:0016020">
    <property type="term" value="C:membrane"/>
    <property type="evidence" value="ECO:0007669"/>
    <property type="project" value="UniProtKB-SubCell"/>
</dbReference>
<evidence type="ECO:0000259" key="6">
    <source>
        <dbReference type="PROSITE" id="PS50928"/>
    </source>
</evidence>
<evidence type="ECO:0000256" key="1">
    <source>
        <dbReference type="ARBA" id="ARBA00004141"/>
    </source>
</evidence>
<dbReference type="AlphaFoldDB" id="A0A3B0SPJ2"/>
<evidence type="ECO:0000256" key="5">
    <source>
        <dbReference type="SAM" id="Phobius"/>
    </source>
</evidence>
<dbReference type="SUPFAM" id="SSF161098">
    <property type="entry name" value="MetI-like"/>
    <property type="match status" value="1"/>
</dbReference>
<feature type="transmembrane region" description="Helical" evidence="5">
    <location>
        <begin position="30"/>
        <end position="52"/>
    </location>
</feature>
<accession>A0A3B0SPJ2</accession>
<reference evidence="7" key="1">
    <citation type="submission" date="2018-06" db="EMBL/GenBank/DDBJ databases">
        <authorList>
            <person name="Zhirakovskaya E."/>
        </authorList>
    </citation>
    <scope>NUCLEOTIDE SEQUENCE</scope>
</reference>
<dbReference type="Pfam" id="PF00528">
    <property type="entry name" value="BPD_transp_1"/>
    <property type="match status" value="1"/>
</dbReference>
<dbReference type="InterPro" id="IPR035906">
    <property type="entry name" value="MetI-like_sf"/>
</dbReference>
<feature type="transmembrane region" description="Helical" evidence="5">
    <location>
        <begin position="130"/>
        <end position="149"/>
    </location>
</feature>
<dbReference type="InterPro" id="IPR000515">
    <property type="entry name" value="MetI-like"/>
</dbReference>